<gene>
    <name evidence="17" type="primary">polA</name>
    <name evidence="22" type="ORF">EV668_0944</name>
</gene>
<sequence>MSAAPPPLPGPGDQVFLVDGSSFVFRAYFQSMNQDRKYNTRAGDNLPTGAVRLFCTKLMQFIRDGATGLKPTHLAIVFDKSEVSFRNELYADYKAHRPDPPAELIPQFGLMREAVRAFGLVPIEQGGFEADDIIATYACQASANGAEVLIVSSDKDLMQMVRPGVTMYDFESGIPGKPGHRPERRLDRDGVIDKFGVPPEKVIDVQALIGDPTDNVPGVPGIGPKAAATIVSEVGSIDKILSYKGRASELDAFLQEKLNKYQSDIDEVAGRSIKIGSGAQIADILQTRFGISDLPRDKKGSATIDAALLESLAIENEWCRAIVLARNLSRVIGSAVQKILDADEQARISKKLVTLTCDMEVDVPLGVTRIGDFDPKPLVAFGKALRLDAFVKRVATLYDVDPDAVDPDPVLSRPWDAASGAWLDGDALAPPVAQAADESRGSEGATSANGSAGPSPARTPAVLAEERKGAMRALAFDTARYRTLSDLAELDRWIAAAREHGEVAIDLVTEGPDPMRAAIVGIALALEPGLAGYIPLAHRSGEDLLSNGLVPDQIAEGEALARLKPLLEDGAVLKVGQNIKRDALTLRRHGIDMAPLDDVMLVSYALDAGRAGLANHGLDAASAFYLGHAPAAVTEVTGKGRGAVAFALAPLDRATQHAAESPDVAIRLHRVLKPRLAAERMTTVYETLERPLVPVLARMEERGIQVDRQILSRMSGDFAQTIARVEDEVYETAGERFTIGSPKQLAEILFGKFGLPGAKKTATGQWSTGARLLEDLSETSDHPLPRKVLEWRQLTKLKSYTDALPTYIHPETGRVHTSYSLAATTTGRLSSTDPNLQNIPIRTEEGRKIRQAFVPAPGMKLVSADYSQIELRILAHMADIPQLVDAFANGIDIHATTASEMFGVPVEGMPPEIRRRAKAINFGIVYGISAFGLANQLGIPRAEASDYIRRYFERFPGIKTYMDETKRFCRETGYVRTIFGRLCHYPDITASNPSLRAAVERQAINAPIQGSAADIIRRAMVRMEDALAEAKLSARMLLQVHDELVFEVPDEEVEATLPVISRVMQDAPHPAAALKVPLAVDARAGANWDAAH</sequence>
<feature type="domain" description="DNA-directed DNA polymerase family A palm" evidence="21">
    <location>
        <begin position="846"/>
        <end position="1052"/>
    </location>
</feature>
<evidence type="ECO:0000259" key="19">
    <source>
        <dbReference type="SMART" id="SM00474"/>
    </source>
</evidence>
<dbReference type="Pfam" id="PF02739">
    <property type="entry name" value="5_3_exonuc_N"/>
    <property type="match status" value="1"/>
</dbReference>
<keyword evidence="14 17" id="KW-0234">DNA repair</keyword>
<dbReference type="NCBIfam" id="TIGR00593">
    <property type="entry name" value="pola"/>
    <property type="match status" value="1"/>
</dbReference>
<dbReference type="CDD" id="cd08637">
    <property type="entry name" value="DNA_pol_A_pol_I_C"/>
    <property type="match status" value="1"/>
</dbReference>
<dbReference type="InterPro" id="IPR020045">
    <property type="entry name" value="DNA_polI_H3TH"/>
</dbReference>
<dbReference type="Pfam" id="PF01612">
    <property type="entry name" value="DNA_pol_A_exo1"/>
    <property type="match status" value="1"/>
</dbReference>
<dbReference type="Gene3D" id="3.40.50.1010">
    <property type="entry name" value="5'-nuclease"/>
    <property type="match status" value="1"/>
</dbReference>
<dbReference type="GO" id="GO:0008408">
    <property type="term" value="F:3'-5' exonuclease activity"/>
    <property type="evidence" value="ECO:0007669"/>
    <property type="project" value="UniProtKB-UniRule"/>
</dbReference>
<evidence type="ECO:0000256" key="17">
    <source>
        <dbReference type="RuleBase" id="RU004460"/>
    </source>
</evidence>
<dbReference type="SMART" id="SM00279">
    <property type="entry name" value="HhH2"/>
    <property type="match status" value="1"/>
</dbReference>
<dbReference type="InterPro" id="IPR018320">
    <property type="entry name" value="DNA_polymerase_1"/>
</dbReference>
<comment type="function">
    <text evidence="17">In addition to polymerase activity, this DNA polymerase exhibits 3'-5' and 5'-3' exonuclease activity.</text>
</comment>
<comment type="similarity">
    <text evidence="1 17">Belongs to the DNA polymerase type-A family.</text>
</comment>
<dbReference type="EMBL" id="SNZR01000011">
    <property type="protein sequence ID" value="TDR93679.1"/>
    <property type="molecule type" value="Genomic_DNA"/>
</dbReference>
<evidence type="ECO:0000256" key="13">
    <source>
        <dbReference type="ARBA" id="ARBA00023125"/>
    </source>
</evidence>
<dbReference type="PROSITE" id="PS00447">
    <property type="entry name" value="DNA_POLYMERASE_A"/>
    <property type="match status" value="1"/>
</dbReference>
<accession>A0A4V3DYW8</accession>
<dbReference type="FunFam" id="1.20.1060.10:FF:000001">
    <property type="entry name" value="DNA polymerase I"/>
    <property type="match status" value="1"/>
</dbReference>
<dbReference type="SMART" id="SM00482">
    <property type="entry name" value="POLAc"/>
    <property type="match status" value="1"/>
</dbReference>
<dbReference type="Gene3D" id="3.30.420.10">
    <property type="entry name" value="Ribonuclease H-like superfamily/Ribonuclease H"/>
    <property type="match status" value="1"/>
</dbReference>
<dbReference type="InterPro" id="IPR020046">
    <property type="entry name" value="5-3_exonucl_a-hlix_arch_N"/>
</dbReference>
<dbReference type="GO" id="GO:0003677">
    <property type="term" value="F:DNA binding"/>
    <property type="evidence" value="ECO:0007669"/>
    <property type="project" value="UniProtKB-UniRule"/>
</dbReference>
<dbReference type="InterPro" id="IPR008918">
    <property type="entry name" value="HhH2"/>
</dbReference>
<dbReference type="GO" id="GO:0006261">
    <property type="term" value="P:DNA-templated DNA replication"/>
    <property type="evidence" value="ECO:0007669"/>
    <property type="project" value="UniProtKB-UniRule"/>
</dbReference>
<dbReference type="Gene3D" id="1.20.1060.10">
    <property type="entry name" value="Taq DNA Polymerase, Chain T, domain 4"/>
    <property type="match status" value="1"/>
</dbReference>
<evidence type="ECO:0000256" key="16">
    <source>
        <dbReference type="NCBIfam" id="TIGR00593"/>
    </source>
</evidence>
<dbReference type="InterPro" id="IPR036397">
    <property type="entry name" value="RNaseH_sf"/>
</dbReference>
<dbReference type="EC" id="2.7.7.7" evidence="3 16"/>
<evidence type="ECO:0000256" key="4">
    <source>
        <dbReference type="ARBA" id="ARBA00020311"/>
    </source>
</evidence>
<reference evidence="22 23" key="1">
    <citation type="submission" date="2019-03" db="EMBL/GenBank/DDBJ databases">
        <title>Genomic Encyclopedia of Type Strains, Phase IV (KMG-IV): sequencing the most valuable type-strain genomes for metagenomic binning, comparative biology and taxonomic classification.</title>
        <authorList>
            <person name="Goeker M."/>
        </authorList>
    </citation>
    <scope>NUCLEOTIDE SEQUENCE [LARGE SCALE GENOMIC DNA]</scope>
    <source>
        <strain evidence="22 23">DSM 25903</strain>
    </source>
</reference>
<proteinExistence type="inferred from homology"/>
<evidence type="ECO:0000256" key="18">
    <source>
        <dbReference type="SAM" id="MobiDB-lite"/>
    </source>
</evidence>
<evidence type="ECO:0000256" key="3">
    <source>
        <dbReference type="ARBA" id="ARBA00012417"/>
    </source>
</evidence>
<dbReference type="GO" id="GO:0008409">
    <property type="term" value="F:5'-3' exonuclease activity"/>
    <property type="evidence" value="ECO:0007669"/>
    <property type="project" value="UniProtKB-UniRule"/>
</dbReference>
<evidence type="ECO:0000256" key="6">
    <source>
        <dbReference type="ARBA" id="ARBA00022695"/>
    </source>
</evidence>
<dbReference type="RefSeq" id="WP_245512843.1">
    <property type="nucleotide sequence ID" value="NZ_SNZR01000011.1"/>
</dbReference>
<dbReference type="InterPro" id="IPR002562">
    <property type="entry name" value="3'-5'_exonuclease_dom"/>
</dbReference>
<dbReference type="PANTHER" id="PTHR10133">
    <property type="entry name" value="DNA POLYMERASE I"/>
    <property type="match status" value="1"/>
</dbReference>
<dbReference type="InterPro" id="IPR002298">
    <property type="entry name" value="DNA_polymerase_A"/>
</dbReference>
<comment type="subunit">
    <text evidence="2">Single-chain monomer with multiple functions.</text>
</comment>
<dbReference type="Proteomes" id="UP000295122">
    <property type="component" value="Unassembled WGS sequence"/>
</dbReference>
<dbReference type="CDD" id="cd06139">
    <property type="entry name" value="DNA_polA_I_Ecoli_like_exo"/>
    <property type="match status" value="1"/>
</dbReference>
<dbReference type="FunFam" id="1.10.150.20:FF:000002">
    <property type="entry name" value="DNA polymerase I"/>
    <property type="match status" value="1"/>
</dbReference>
<dbReference type="NCBIfam" id="NF004397">
    <property type="entry name" value="PRK05755.1"/>
    <property type="match status" value="1"/>
</dbReference>
<keyword evidence="5 17" id="KW-0808">Transferase</keyword>
<evidence type="ECO:0000256" key="8">
    <source>
        <dbReference type="ARBA" id="ARBA00022722"/>
    </source>
</evidence>
<evidence type="ECO:0000256" key="9">
    <source>
        <dbReference type="ARBA" id="ARBA00022763"/>
    </source>
</evidence>
<comment type="caution">
    <text evidence="22">The sequence shown here is derived from an EMBL/GenBank/DDBJ whole genome shotgun (WGS) entry which is preliminary data.</text>
</comment>
<dbReference type="Pfam" id="PF01367">
    <property type="entry name" value="5_3_exonuc"/>
    <property type="match status" value="1"/>
</dbReference>
<dbReference type="SUPFAM" id="SSF88723">
    <property type="entry name" value="PIN domain-like"/>
    <property type="match status" value="1"/>
</dbReference>
<keyword evidence="8" id="KW-0540">Nuclease</keyword>
<evidence type="ECO:0000256" key="15">
    <source>
        <dbReference type="ARBA" id="ARBA00049244"/>
    </source>
</evidence>
<comment type="catalytic activity">
    <reaction evidence="15 17">
        <text>DNA(n) + a 2'-deoxyribonucleoside 5'-triphosphate = DNA(n+1) + diphosphate</text>
        <dbReference type="Rhea" id="RHEA:22508"/>
        <dbReference type="Rhea" id="RHEA-COMP:17339"/>
        <dbReference type="Rhea" id="RHEA-COMP:17340"/>
        <dbReference type="ChEBI" id="CHEBI:33019"/>
        <dbReference type="ChEBI" id="CHEBI:61560"/>
        <dbReference type="ChEBI" id="CHEBI:173112"/>
        <dbReference type="EC" id="2.7.7.7"/>
    </reaction>
</comment>
<dbReference type="Pfam" id="PF00476">
    <property type="entry name" value="DNA_pol_A"/>
    <property type="match status" value="1"/>
</dbReference>
<dbReference type="InterPro" id="IPR019760">
    <property type="entry name" value="DNA-dir_DNA_pol_A_CS"/>
</dbReference>
<dbReference type="InterPro" id="IPR029060">
    <property type="entry name" value="PIN-like_dom_sf"/>
</dbReference>
<dbReference type="CDD" id="cd09898">
    <property type="entry name" value="H3TH_53EXO"/>
    <property type="match status" value="1"/>
</dbReference>
<keyword evidence="9 17" id="KW-0227">DNA damage</keyword>
<dbReference type="SUPFAM" id="SSF53098">
    <property type="entry name" value="Ribonuclease H-like"/>
    <property type="match status" value="1"/>
</dbReference>
<dbReference type="InterPro" id="IPR001098">
    <property type="entry name" value="DNA-dir_DNA_pol_A_palm_dom"/>
</dbReference>
<dbReference type="GO" id="GO:0003887">
    <property type="term" value="F:DNA-directed DNA polymerase activity"/>
    <property type="evidence" value="ECO:0007669"/>
    <property type="project" value="UniProtKB-UniRule"/>
</dbReference>
<dbReference type="SMART" id="SM00474">
    <property type="entry name" value="35EXOc"/>
    <property type="match status" value="1"/>
</dbReference>
<dbReference type="InterPro" id="IPR036279">
    <property type="entry name" value="5-3_exonuclease_C_sf"/>
</dbReference>
<evidence type="ECO:0000256" key="12">
    <source>
        <dbReference type="ARBA" id="ARBA00022932"/>
    </source>
</evidence>
<dbReference type="SMART" id="SM00475">
    <property type="entry name" value="53EXOc"/>
    <property type="match status" value="1"/>
</dbReference>
<name>A0A4V3DYW8_9HYPH</name>
<evidence type="ECO:0000256" key="2">
    <source>
        <dbReference type="ARBA" id="ARBA00011541"/>
    </source>
</evidence>
<evidence type="ECO:0000256" key="11">
    <source>
        <dbReference type="ARBA" id="ARBA00022839"/>
    </source>
</evidence>
<evidence type="ECO:0000259" key="20">
    <source>
        <dbReference type="SMART" id="SM00475"/>
    </source>
</evidence>
<keyword evidence="7 17" id="KW-0235">DNA replication</keyword>
<protein>
    <recommendedName>
        <fullName evidence="4 16">DNA polymerase I</fullName>
        <ecNumber evidence="3 16">2.7.7.7</ecNumber>
    </recommendedName>
</protein>
<dbReference type="Gene3D" id="3.30.70.370">
    <property type="match status" value="1"/>
</dbReference>
<evidence type="ECO:0000313" key="23">
    <source>
        <dbReference type="Proteomes" id="UP000295122"/>
    </source>
</evidence>
<evidence type="ECO:0000313" key="22">
    <source>
        <dbReference type="EMBL" id="TDR93679.1"/>
    </source>
</evidence>
<evidence type="ECO:0000256" key="14">
    <source>
        <dbReference type="ARBA" id="ARBA00023204"/>
    </source>
</evidence>
<feature type="region of interest" description="Disordered" evidence="18">
    <location>
        <begin position="432"/>
        <end position="459"/>
    </location>
</feature>
<keyword evidence="12 17" id="KW-0239">DNA-directed DNA polymerase</keyword>
<keyword evidence="13 17" id="KW-0238">DNA-binding</keyword>
<keyword evidence="6 17" id="KW-0548">Nucleotidyltransferase</keyword>
<dbReference type="InterPro" id="IPR012337">
    <property type="entry name" value="RNaseH-like_sf"/>
</dbReference>
<dbReference type="GO" id="GO:0006302">
    <property type="term" value="P:double-strand break repair"/>
    <property type="evidence" value="ECO:0007669"/>
    <property type="project" value="TreeGrafter"/>
</dbReference>
<dbReference type="InterPro" id="IPR043502">
    <property type="entry name" value="DNA/RNA_pol_sf"/>
</dbReference>
<evidence type="ECO:0000256" key="1">
    <source>
        <dbReference type="ARBA" id="ARBA00007705"/>
    </source>
</evidence>
<dbReference type="SUPFAM" id="SSF47807">
    <property type="entry name" value="5' to 3' exonuclease, C-terminal subdomain"/>
    <property type="match status" value="1"/>
</dbReference>
<dbReference type="Gene3D" id="1.10.150.20">
    <property type="entry name" value="5' to 3' exonuclease, C-terminal subdomain"/>
    <property type="match status" value="2"/>
</dbReference>
<feature type="domain" description="3'-5' exonuclease" evidence="19">
    <location>
        <begin position="481"/>
        <end position="677"/>
    </location>
</feature>
<dbReference type="SUPFAM" id="SSF56672">
    <property type="entry name" value="DNA/RNA polymerases"/>
    <property type="match status" value="2"/>
</dbReference>
<feature type="domain" description="5'-3' exonuclease" evidence="20">
    <location>
        <begin position="13"/>
        <end position="371"/>
    </location>
</feature>
<keyword evidence="10 17" id="KW-0378">Hydrolase</keyword>
<dbReference type="PRINTS" id="PR00868">
    <property type="entry name" value="DNAPOLI"/>
</dbReference>
<keyword evidence="23" id="KW-1185">Reference proteome</keyword>
<evidence type="ECO:0000259" key="21">
    <source>
        <dbReference type="SMART" id="SM00482"/>
    </source>
</evidence>
<dbReference type="PANTHER" id="PTHR10133:SF27">
    <property type="entry name" value="DNA POLYMERASE NU"/>
    <property type="match status" value="1"/>
</dbReference>
<evidence type="ECO:0000256" key="7">
    <source>
        <dbReference type="ARBA" id="ARBA00022705"/>
    </source>
</evidence>
<dbReference type="InterPro" id="IPR002421">
    <property type="entry name" value="5-3_exonuclease"/>
</dbReference>
<keyword evidence="11 17" id="KW-0269">Exonuclease</keyword>
<evidence type="ECO:0000256" key="5">
    <source>
        <dbReference type="ARBA" id="ARBA00022679"/>
    </source>
</evidence>
<organism evidence="22 23">
    <name type="scientific">Enterovirga rhinocerotis</name>
    <dbReference type="NCBI Taxonomy" id="1339210"/>
    <lineage>
        <taxon>Bacteria</taxon>
        <taxon>Pseudomonadati</taxon>
        <taxon>Pseudomonadota</taxon>
        <taxon>Alphaproteobacteria</taxon>
        <taxon>Hyphomicrobiales</taxon>
        <taxon>Methylobacteriaceae</taxon>
        <taxon>Enterovirga</taxon>
    </lineage>
</organism>
<dbReference type="CDD" id="cd09859">
    <property type="entry name" value="PIN_53EXO"/>
    <property type="match status" value="1"/>
</dbReference>
<evidence type="ECO:0000256" key="10">
    <source>
        <dbReference type="ARBA" id="ARBA00022801"/>
    </source>
</evidence>
<dbReference type="AlphaFoldDB" id="A0A4V3DYW8"/>